<dbReference type="InterPro" id="IPR011712">
    <property type="entry name" value="Sig_transdc_His_kin_sub3_dim/P"/>
</dbReference>
<organism evidence="6 7">
    <name type="scientific">Micromonospora coriariae</name>
    <dbReference type="NCBI Taxonomy" id="285665"/>
    <lineage>
        <taxon>Bacteria</taxon>
        <taxon>Bacillati</taxon>
        <taxon>Actinomycetota</taxon>
        <taxon>Actinomycetes</taxon>
        <taxon>Micromonosporales</taxon>
        <taxon>Micromonosporaceae</taxon>
        <taxon>Micromonospora</taxon>
    </lineage>
</organism>
<name>A0A1C4X0E9_9ACTN</name>
<reference evidence="7" key="1">
    <citation type="submission" date="2016-06" db="EMBL/GenBank/DDBJ databases">
        <authorList>
            <person name="Varghese N."/>
            <person name="Submissions Spin"/>
        </authorList>
    </citation>
    <scope>NUCLEOTIDE SEQUENCE [LARGE SCALE GENOMIC DNA]</scope>
    <source>
        <strain evidence="7">DSM 44875</strain>
    </source>
</reference>
<gene>
    <name evidence="6" type="ORF">GA0070607_4509</name>
</gene>
<evidence type="ECO:0000313" key="6">
    <source>
        <dbReference type="EMBL" id="SCF01953.1"/>
    </source>
</evidence>
<keyword evidence="3" id="KW-0902">Two-component regulatory system</keyword>
<feature type="domain" description="Signal transduction histidine kinase subgroup 3 dimerisation and phosphoacceptor" evidence="5">
    <location>
        <begin position="365"/>
        <end position="420"/>
    </location>
</feature>
<keyword evidence="2 6" id="KW-0418">Kinase</keyword>
<dbReference type="InterPro" id="IPR036890">
    <property type="entry name" value="HATPase_C_sf"/>
</dbReference>
<keyword evidence="4" id="KW-0812">Transmembrane</keyword>
<feature type="transmembrane region" description="Helical" evidence="4">
    <location>
        <begin position="205"/>
        <end position="224"/>
    </location>
</feature>
<proteinExistence type="predicted"/>
<feature type="transmembrane region" description="Helical" evidence="4">
    <location>
        <begin position="260"/>
        <end position="277"/>
    </location>
</feature>
<dbReference type="Proteomes" id="UP000198243">
    <property type="component" value="Chromosome I"/>
</dbReference>
<evidence type="ECO:0000256" key="3">
    <source>
        <dbReference type="ARBA" id="ARBA00023012"/>
    </source>
</evidence>
<dbReference type="Pfam" id="PF07730">
    <property type="entry name" value="HisKA_3"/>
    <property type="match status" value="1"/>
</dbReference>
<keyword evidence="4" id="KW-1133">Transmembrane helix</keyword>
<protein>
    <submittedName>
        <fullName evidence="6">Two-component system, NarL family, sensor histidine kinase DesK</fullName>
    </submittedName>
</protein>
<evidence type="ECO:0000256" key="2">
    <source>
        <dbReference type="ARBA" id="ARBA00022777"/>
    </source>
</evidence>
<evidence type="ECO:0000256" key="4">
    <source>
        <dbReference type="SAM" id="Phobius"/>
    </source>
</evidence>
<dbReference type="GO" id="GO:0046983">
    <property type="term" value="F:protein dimerization activity"/>
    <property type="evidence" value="ECO:0007669"/>
    <property type="project" value="InterPro"/>
</dbReference>
<feature type="transmembrane region" description="Helical" evidence="4">
    <location>
        <begin position="230"/>
        <end position="248"/>
    </location>
</feature>
<feature type="transmembrane region" description="Helical" evidence="4">
    <location>
        <begin position="48"/>
        <end position="68"/>
    </location>
</feature>
<evidence type="ECO:0000259" key="5">
    <source>
        <dbReference type="Pfam" id="PF07730"/>
    </source>
</evidence>
<dbReference type="EMBL" id="LT607412">
    <property type="protein sequence ID" value="SCF01953.1"/>
    <property type="molecule type" value="Genomic_DNA"/>
</dbReference>
<dbReference type="InterPro" id="IPR050482">
    <property type="entry name" value="Sensor_HK_TwoCompSys"/>
</dbReference>
<feature type="transmembrane region" description="Helical" evidence="4">
    <location>
        <begin position="80"/>
        <end position="97"/>
    </location>
</feature>
<dbReference type="Gene3D" id="1.20.5.1930">
    <property type="match status" value="1"/>
</dbReference>
<accession>A0A1C4X0E9</accession>
<dbReference type="Gene3D" id="3.30.565.10">
    <property type="entry name" value="Histidine kinase-like ATPase, C-terminal domain"/>
    <property type="match status" value="1"/>
</dbReference>
<dbReference type="PANTHER" id="PTHR24421:SF63">
    <property type="entry name" value="SENSOR HISTIDINE KINASE DESK"/>
    <property type="match status" value="1"/>
</dbReference>
<feature type="transmembrane region" description="Helical" evidence="4">
    <location>
        <begin position="327"/>
        <end position="348"/>
    </location>
</feature>
<sequence>MHNALIVAVVLAGVAFDPLHPVPSLPFALVLGLQLLHCLTPWRNRWTLAAQVVLLPWAGPGAAGMVAASTLLMTRGVVRWILFVTVTVMAAVISPATPFEIALAMFNAAAQGLILFGVTRLGDTRAAVSATRAELAARSVEAERTRAAGQLETAVGTALSSIITLAVRADTARIAEVSRSAAASARAVPLNSARPLPEPDLPPRLAVPILVAVHAGFFVTGLIYVEGRPAPSILFAGILGLHLLHALPRQSEPTPRRRPWIALALLPASAAALLYPGQGYPQAAGFAAAAFLIAGRAWWPVVAMVVLATPAVLAVRGYSASENAYWTFNTIAVAAMFAGLAVQTALVLEAREARQALAAIAVADERRRISRDVHDLLGYGLSAITVKAELADRLTPEAAREQLGEIAGVARQSLAALRAIPDDPDIRLSLTAELDSARSLLESAGIRTDLRRTSERDDALLAIVLREGVTNVLRHSAATYCLIEITPDGLVIVNDGALAARGSGSGTANLIARVTAAGGTLSIGGEPGVYRLAVLYPALFDRDPDRVEPVTRG</sequence>
<feature type="transmembrane region" description="Helical" evidence="4">
    <location>
        <begin position="103"/>
        <end position="122"/>
    </location>
</feature>
<keyword evidence="4" id="KW-0472">Membrane</keyword>
<keyword evidence="7" id="KW-1185">Reference proteome</keyword>
<dbReference type="PANTHER" id="PTHR24421">
    <property type="entry name" value="NITRATE/NITRITE SENSOR PROTEIN NARX-RELATED"/>
    <property type="match status" value="1"/>
</dbReference>
<evidence type="ECO:0000256" key="1">
    <source>
        <dbReference type="ARBA" id="ARBA00022679"/>
    </source>
</evidence>
<dbReference type="GO" id="GO:0016020">
    <property type="term" value="C:membrane"/>
    <property type="evidence" value="ECO:0007669"/>
    <property type="project" value="InterPro"/>
</dbReference>
<dbReference type="AlphaFoldDB" id="A0A1C4X0E9"/>
<feature type="transmembrane region" description="Helical" evidence="4">
    <location>
        <begin position="297"/>
        <end position="315"/>
    </location>
</feature>
<evidence type="ECO:0000313" key="7">
    <source>
        <dbReference type="Proteomes" id="UP000198243"/>
    </source>
</evidence>
<keyword evidence="1" id="KW-0808">Transferase</keyword>
<dbReference type="GO" id="GO:0000155">
    <property type="term" value="F:phosphorelay sensor kinase activity"/>
    <property type="evidence" value="ECO:0007669"/>
    <property type="project" value="InterPro"/>
</dbReference>